<proteinExistence type="predicted"/>
<name>A0A3G2YSE2_9CAUD</name>
<gene>
    <name evidence="1" type="ORF">3M_192c</name>
</gene>
<reference evidence="1 2" key="1">
    <citation type="submission" date="2018-09" db="EMBL/GenBank/DDBJ databases">
        <authorList>
            <person name="Day A."/>
            <person name="Monson R.E."/>
            <person name="Salmond G.P.C."/>
        </authorList>
    </citation>
    <scope>NUCLEOTIDE SEQUENCE [LARGE SCALE GENOMIC DNA]</scope>
</reference>
<protein>
    <submittedName>
        <fullName evidence="1">Uncharacterized protein</fullName>
    </submittedName>
</protein>
<evidence type="ECO:0000313" key="1">
    <source>
        <dbReference type="EMBL" id="AYP28448.1"/>
    </source>
</evidence>
<evidence type="ECO:0000313" key="2">
    <source>
        <dbReference type="Proteomes" id="UP000269553"/>
    </source>
</evidence>
<dbReference type="Proteomes" id="UP000269553">
    <property type="component" value="Segment"/>
</dbReference>
<accession>A0A3G2YSE2</accession>
<keyword evidence="2" id="KW-1185">Reference proteome</keyword>
<sequence length="72" mass="8525">MNKFLDFIIPRFITEEVVFEYDEKCDGYIPMYPVDQLLPGEYPEYVGTLRCFNLFGIGLFTKMVGDLRKYKP</sequence>
<dbReference type="EMBL" id="MH929319">
    <property type="protein sequence ID" value="AYP28448.1"/>
    <property type="molecule type" value="Genomic_DNA"/>
</dbReference>
<organism evidence="1 2">
    <name type="scientific">Serratia phage vB_SmaA_3M</name>
    <dbReference type="NCBI Taxonomy" id="2419930"/>
    <lineage>
        <taxon>Viruses</taxon>
        <taxon>Duplodnaviria</taxon>
        <taxon>Heunggongvirae</taxon>
        <taxon>Uroviricota</taxon>
        <taxon>Caudoviricetes</taxon>
        <taxon>Pantevenvirales</taxon>
        <taxon>Ackermannviridae</taxon>
        <taxon>Miltonvirus</taxon>
        <taxon>Miltonvirus 3M</taxon>
    </lineage>
</organism>